<sequence length="63" mass="6984">MNIKTTAADLNTKGLSLSCKNCNRMTEIEGELVCFEQGKIKRLTLDPSPAALIKMVCIGWQKK</sequence>
<protein>
    <submittedName>
        <fullName evidence="1">Uncharacterized protein</fullName>
    </submittedName>
</protein>
<dbReference type="Proteomes" id="UP000278035">
    <property type="component" value="Chromosome"/>
</dbReference>
<dbReference type="EMBL" id="CP034015">
    <property type="protein sequence ID" value="AZG74548.1"/>
    <property type="molecule type" value="Genomic_DNA"/>
</dbReference>
<dbReference type="AlphaFoldDB" id="A0A3G8M0M3"/>
<dbReference type="RefSeq" id="WP_124732041.1">
    <property type="nucleotide sequence ID" value="NZ_CBCSKC010000005.1"/>
</dbReference>
<dbReference type="OrthoDB" id="6269061at2"/>
<organism evidence="1 2">
    <name type="scientific">Shewanella livingstonensis</name>
    <dbReference type="NCBI Taxonomy" id="150120"/>
    <lineage>
        <taxon>Bacteria</taxon>
        <taxon>Pseudomonadati</taxon>
        <taxon>Pseudomonadota</taxon>
        <taxon>Gammaproteobacteria</taxon>
        <taxon>Alteromonadales</taxon>
        <taxon>Shewanellaceae</taxon>
        <taxon>Shewanella</taxon>
    </lineage>
</organism>
<accession>A0A3G8M0M3</accession>
<dbReference type="KEGG" id="slj:EGC82_18440"/>
<keyword evidence="2" id="KW-1185">Reference proteome</keyword>
<proteinExistence type="predicted"/>
<evidence type="ECO:0000313" key="2">
    <source>
        <dbReference type="Proteomes" id="UP000278035"/>
    </source>
</evidence>
<reference evidence="2" key="1">
    <citation type="submission" date="2018-11" db="EMBL/GenBank/DDBJ databases">
        <title>Shewanella sp. M2.</title>
        <authorList>
            <person name="Hwang Y.J."/>
            <person name="Hwang C.Y."/>
        </authorList>
    </citation>
    <scope>NUCLEOTIDE SEQUENCE [LARGE SCALE GENOMIC DNA]</scope>
    <source>
        <strain evidence="2">LMG 19866</strain>
    </source>
</reference>
<name>A0A3G8M0M3_9GAMM</name>
<gene>
    <name evidence="1" type="ORF">EGC82_18440</name>
</gene>
<evidence type="ECO:0000313" key="1">
    <source>
        <dbReference type="EMBL" id="AZG74548.1"/>
    </source>
</evidence>